<protein>
    <recommendedName>
        <fullName evidence="2">beta-galactosidase</fullName>
        <ecNumber evidence="2">3.2.1.23</ecNumber>
    </recommendedName>
</protein>
<dbReference type="PANTHER" id="PTHR46323:SF2">
    <property type="entry name" value="BETA-GALACTOSIDASE"/>
    <property type="match status" value="1"/>
</dbReference>
<accession>A0ABD5YVE7</accession>
<dbReference type="AlphaFoldDB" id="A0ABD5YVE7"/>
<dbReference type="EC" id="3.2.1.23" evidence="2"/>
<dbReference type="GO" id="GO:0004565">
    <property type="term" value="F:beta-galactosidase activity"/>
    <property type="evidence" value="ECO:0007669"/>
    <property type="project" value="UniProtKB-EC"/>
</dbReference>
<dbReference type="InterPro" id="IPR032312">
    <property type="entry name" value="LacZ_4"/>
</dbReference>
<evidence type="ECO:0000313" key="7">
    <source>
        <dbReference type="Proteomes" id="UP001596417"/>
    </source>
</evidence>
<dbReference type="Proteomes" id="UP001596417">
    <property type="component" value="Unassembled WGS sequence"/>
</dbReference>
<dbReference type="Pfam" id="PF16353">
    <property type="entry name" value="LacZ_4"/>
    <property type="match status" value="1"/>
</dbReference>
<dbReference type="InterPro" id="IPR013783">
    <property type="entry name" value="Ig-like_fold"/>
</dbReference>
<organism evidence="6 7">
    <name type="scientific">Halocatena marina</name>
    <dbReference type="NCBI Taxonomy" id="2934937"/>
    <lineage>
        <taxon>Archaea</taxon>
        <taxon>Methanobacteriati</taxon>
        <taxon>Methanobacteriota</taxon>
        <taxon>Stenosarchaea group</taxon>
        <taxon>Halobacteria</taxon>
        <taxon>Halobacteriales</taxon>
        <taxon>Natronomonadaceae</taxon>
        <taxon>Halocatena</taxon>
    </lineage>
</organism>
<dbReference type="RefSeq" id="WP_390205656.1">
    <property type="nucleotide sequence ID" value="NZ_JBHSZC010000001.1"/>
</dbReference>
<evidence type="ECO:0000313" key="6">
    <source>
        <dbReference type="EMBL" id="MFC7190485.1"/>
    </source>
</evidence>
<evidence type="ECO:0000256" key="1">
    <source>
        <dbReference type="ARBA" id="ARBA00001412"/>
    </source>
</evidence>
<dbReference type="InterPro" id="IPR050347">
    <property type="entry name" value="Bact_Beta-galactosidase"/>
</dbReference>
<keyword evidence="3" id="KW-0378">Hydrolase</keyword>
<reference evidence="6 7" key="1">
    <citation type="journal article" date="2019" name="Int. J. Syst. Evol. Microbiol.">
        <title>The Global Catalogue of Microorganisms (GCM) 10K type strain sequencing project: providing services to taxonomists for standard genome sequencing and annotation.</title>
        <authorList>
            <consortium name="The Broad Institute Genomics Platform"/>
            <consortium name="The Broad Institute Genome Sequencing Center for Infectious Disease"/>
            <person name="Wu L."/>
            <person name="Ma J."/>
        </authorList>
    </citation>
    <scope>NUCLEOTIDE SEQUENCE [LARGE SCALE GENOMIC DNA]</scope>
    <source>
        <strain evidence="6 7">RDMS1</strain>
    </source>
</reference>
<comment type="caution">
    <text evidence="6">The sequence shown here is derived from an EMBL/GenBank/DDBJ whole genome shotgun (WGS) entry which is preliminary data.</text>
</comment>
<sequence length="110" mass="12475">MEVTNRYNFTNLSALETQWQLRAGGDTLQQGSLDIELEPNDTTTVEIPFDQPELEPGADYWLVVSFHLAENTWYADAGHEIAFEQFELPFDVPTPALEQISEMPDISVNN</sequence>
<evidence type="ECO:0000256" key="2">
    <source>
        <dbReference type="ARBA" id="ARBA00012756"/>
    </source>
</evidence>
<evidence type="ECO:0000256" key="4">
    <source>
        <dbReference type="ARBA" id="ARBA00023295"/>
    </source>
</evidence>
<evidence type="ECO:0000256" key="3">
    <source>
        <dbReference type="ARBA" id="ARBA00022801"/>
    </source>
</evidence>
<dbReference type="SUPFAM" id="SSF49303">
    <property type="entry name" value="beta-Galactosidase/glucuronidase domain"/>
    <property type="match status" value="1"/>
</dbReference>
<name>A0ABD5YVE7_9EURY</name>
<dbReference type="EMBL" id="JBHTAX010000001">
    <property type="protein sequence ID" value="MFC7190485.1"/>
    <property type="molecule type" value="Genomic_DNA"/>
</dbReference>
<comment type="catalytic activity">
    <reaction evidence="1">
        <text>Hydrolysis of terminal non-reducing beta-D-galactose residues in beta-D-galactosides.</text>
        <dbReference type="EC" id="3.2.1.23"/>
    </reaction>
</comment>
<dbReference type="PANTHER" id="PTHR46323">
    <property type="entry name" value="BETA-GALACTOSIDASE"/>
    <property type="match status" value="1"/>
</dbReference>
<dbReference type="Gene3D" id="2.60.40.10">
    <property type="entry name" value="Immunoglobulins"/>
    <property type="match status" value="1"/>
</dbReference>
<evidence type="ECO:0000259" key="5">
    <source>
        <dbReference type="Pfam" id="PF16353"/>
    </source>
</evidence>
<keyword evidence="7" id="KW-1185">Reference proteome</keyword>
<dbReference type="InterPro" id="IPR036156">
    <property type="entry name" value="Beta-gal/glucu_dom_sf"/>
</dbReference>
<proteinExistence type="predicted"/>
<feature type="domain" description="Beta-galactosidase" evidence="5">
    <location>
        <begin position="2"/>
        <end position="89"/>
    </location>
</feature>
<keyword evidence="4" id="KW-0326">Glycosidase</keyword>
<gene>
    <name evidence="6" type="ORF">ACFQL7_11935</name>
</gene>